<sequence length="100" mass="10145">MAQLAGSSCSKKALVVVVAAALVLIISAAAASADGEVKKKKAPECRTVASCETGWCDGKCRAWGFTDPVGAYCTYGGTLTRCCCGSVGAAVNVSPGVRRR</sequence>
<keyword evidence="7" id="KW-1185">Reference proteome</keyword>
<evidence type="ECO:0000313" key="6">
    <source>
        <dbReference type="EMBL" id="EAY80205.1"/>
    </source>
</evidence>
<protein>
    <submittedName>
        <fullName evidence="6">Uncharacterized protein</fullName>
    </submittedName>
</protein>
<dbReference type="GO" id="GO:0031640">
    <property type="term" value="P:killing of cells of another organism"/>
    <property type="evidence" value="ECO:0007669"/>
    <property type="project" value="UniProtKB-KW"/>
</dbReference>
<feature type="signal peptide" evidence="5">
    <location>
        <begin position="1"/>
        <end position="33"/>
    </location>
</feature>
<evidence type="ECO:0000256" key="1">
    <source>
        <dbReference type="ARBA" id="ARBA00006722"/>
    </source>
</evidence>
<dbReference type="EMBL" id="CM000136">
    <property type="protein sequence ID" value="EAY80205.1"/>
    <property type="molecule type" value="Genomic_DNA"/>
</dbReference>
<evidence type="ECO:0000256" key="3">
    <source>
        <dbReference type="ARBA" id="ARBA00022577"/>
    </source>
</evidence>
<evidence type="ECO:0000256" key="2">
    <source>
        <dbReference type="ARBA" id="ARBA00022529"/>
    </source>
</evidence>
<keyword evidence="4" id="KW-0611">Plant defense</keyword>
<comment type="similarity">
    <text evidence="1">Belongs to the DEFL family.</text>
</comment>
<dbReference type="Gramene" id="BGIOSGA034942-TA">
    <property type="protein sequence ID" value="BGIOSGA034942-PA"/>
    <property type="gene ID" value="BGIOSGA034942"/>
</dbReference>
<dbReference type="OMA" id="ASCETGW"/>
<accession>A2ZC71</accession>
<dbReference type="InterPro" id="IPR010851">
    <property type="entry name" value="DEFL"/>
</dbReference>
<evidence type="ECO:0000256" key="4">
    <source>
        <dbReference type="ARBA" id="ARBA00022821"/>
    </source>
</evidence>
<keyword evidence="5" id="KW-0732">Signal</keyword>
<keyword evidence="3" id="KW-0295">Fungicide</keyword>
<dbReference type="Proteomes" id="UP000007015">
    <property type="component" value="Chromosome 11"/>
</dbReference>
<organism evidence="6 7">
    <name type="scientific">Oryza sativa subsp. indica</name>
    <name type="common">Rice</name>
    <dbReference type="NCBI Taxonomy" id="39946"/>
    <lineage>
        <taxon>Eukaryota</taxon>
        <taxon>Viridiplantae</taxon>
        <taxon>Streptophyta</taxon>
        <taxon>Embryophyta</taxon>
        <taxon>Tracheophyta</taxon>
        <taxon>Spermatophyta</taxon>
        <taxon>Magnoliopsida</taxon>
        <taxon>Liliopsida</taxon>
        <taxon>Poales</taxon>
        <taxon>Poaceae</taxon>
        <taxon>BOP clade</taxon>
        <taxon>Oryzoideae</taxon>
        <taxon>Oryzeae</taxon>
        <taxon>Oryzinae</taxon>
        <taxon>Oryza</taxon>
        <taxon>Oryza sativa</taxon>
    </lineage>
</organism>
<evidence type="ECO:0000313" key="7">
    <source>
        <dbReference type="Proteomes" id="UP000007015"/>
    </source>
</evidence>
<dbReference type="HOGENOM" id="CLU_2324263_0_0_1"/>
<proteinExistence type="inferred from homology"/>
<evidence type="ECO:0000256" key="5">
    <source>
        <dbReference type="SAM" id="SignalP"/>
    </source>
</evidence>
<keyword evidence="2" id="KW-0929">Antimicrobial</keyword>
<name>A2ZC71_ORYSI</name>
<dbReference type="GO" id="GO:0050832">
    <property type="term" value="P:defense response to fungus"/>
    <property type="evidence" value="ECO:0007669"/>
    <property type="project" value="UniProtKB-KW"/>
</dbReference>
<reference evidence="6 7" key="1">
    <citation type="journal article" date="2005" name="PLoS Biol.">
        <title>The genomes of Oryza sativa: a history of duplications.</title>
        <authorList>
            <person name="Yu J."/>
            <person name="Wang J."/>
            <person name="Lin W."/>
            <person name="Li S."/>
            <person name="Li H."/>
            <person name="Zhou J."/>
            <person name="Ni P."/>
            <person name="Dong W."/>
            <person name="Hu S."/>
            <person name="Zeng C."/>
            <person name="Zhang J."/>
            <person name="Zhang Y."/>
            <person name="Li R."/>
            <person name="Xu Z."/>
            <person name="Li S."/>
            <person name="Li X."/>
            <person name="Zheng H."/>
            <person name="Cong L."/>
            <person name="Lin L."/>
            <person name="Yin J."/>
            <person name="Geng J."/>
            <person name="Li G."/>
            <person name="Shi J."/>
            <person name="Liu J."/>
            <person name="Lv H."/>
            <person name="Li J."/>
            <person name="Wang J."/>
            <person name="Deng Y."/>
            <person name="Ran L."/>
            <person name="Shi X."/>
            <person name="Wang X."/>
            <person name="Wu Q."/>
            <person name="Li C."/>
            <person name="Ren X."/>
            <person name="Wang J."/>
            <person name="Wang X."/>
            <person name="Li D."/>
            <person name="Liu D."/>
            <person name="Zhang X."/>
            <person name="Ji Z."/>
            <person name="Zhao W."/>
            <person name="Sun Y."/>
            <person name="Zhang Z."/>
            <person name="Bao J."/>
            <person name="Han Y."/>
            <person name="Dong L."/>
            <person name="Ji J."/>
            <person name="Chen P."/>
            <person name="Wu S."/>
            <person name="Liu J."/>
            <person name="Xiao Y."/>
            <person name="Bu D."/>
            <person name="Tan J."/>
            <person name="Yang L."/>
            <person name="Ye C."/>
            <person name="Zhang J."/>
            <person name="Xu J."/>
            <person name="Zhou Y."/>
            <person name="Yu Y."/>
            <person name="Zhang B."/>
            <person name="Zhuang S."/>
            <person name="Wei H."/>
            <person name="Liu B."/>
            <person name="Lei M."/>
            <person name="Yu H."/>
            <person name="Li Y."/>
            <person name="Xu H."/>
            <person name="Wei S."/>
            <person name="He X."/>
            <person name="Fang L."/>
            <person name="Zhang Z."/>
            <person name="Zhang Y."/>
            <person name="Huang X."/>
            <person name="Su Z."/>
            <person name="Tong W."/>
            <person name="Li J."/>
            <person name="Tong Z."/>
            <person name="Li S."/>
            <person name="Ye J."/>
            <person name="Wang L."/>
            <person name="Fang L."/>
            <person name="Lei T."/>
            <person name="Chen C."/>
            <person name="Chen H."/>
            <person name="Xu Z."/>
            <person name="Li H."/>
            <person name="Huang H."/>
            <person name="Zhang F."/>
            <person name="Xu H."/>
            <person name="Li N."/>
            <person name="Zhao C."/>
            <person name="Li S."/>
            <person name="Dong L."/>
            <person name="Huang Y."/>
            <person name="Li L."/>
            <person name="Xi Y."/>
            <person name="Qi Q."/>
            <person name="Li W."/>
            <person name="Zhang B."/>
            <person name="Hu W."/>
            <person name="Zhang Y."/>
            <person name="Tian X."/>
            <person name="Jiao Y."/>
            <person name="Liang X."/>
            <person name="Jin J."/>
            <person name="Gao L."/>
            <person name="Zheng W."/>
            <person name="Hao B."/>
            <person name="Liu S."/>
            <person name="Wang W."/>
            <person name="Yuan L."/>
            <person name="Cao M."/>
            <person name="McDermott J."/>
            <person name="Samudrala R."/>
            <person name="Wang J."/>
            <person name="Wong G.K."/>
            <person name="Yang H."/>
        </authorList>
    </citation>
    <scope>NUCLEOTIDE SEQUENCE [LARGE SCALE GENOMIC DNA]</scope>
    <source>
        <strain evidence="7">cv. 93-11</strain>
    </source>
</reference>
<dbReference type="AlphaFoldDB" id="A2ZC71"/>
<feature type="chain" id="PRO_5002649523" evidence="5">
    <location>
        <begin position="34"/>
        <end position="100"/>
    </location>
</feature>
<dbReference type="Pfam" id="PF25052">
    <property type="entry name" value="AtDEF-like"/>
    <property type="match status" value="1"/>
</dbReference>
<gene>
    <name evidence="6" type="ORF">OsI_35382</name>
</gene>